<dbReference type="AlphaFoldDB" id="A0A248TGB6"/>
<feature type="domain" description="HTH cro/C1-type" evidence="1">
    <location>
        <begin position="12"/>
        <end position="66"/>
    </location>
</feature>
<dbReference type="EMBL" id="CP022983">
    <property type="protein sequence ID" value="ASV67225.1"/>
    <property type="molecule type" value="Genomic_DNA"/>
</dbReference>
<dbReference type="RefSeq" id="WP_095370800.1">
    <property type="nucleotide sequence ID" value="NZ_CP022983.1"/>
</dbReference>
<reference evidence="2 3" key="1">
    <citation type="submission" date="2017-08" db="EMBL/GenBank/DDBJ databases">
        <title>Complete Genome Sequence of Bacillus kochii Oregon-R-modENCODE STRAIN BDGP4, isolated from Drosophila melanogaster gut.</title>
        <authorList>
            <person name="Wan K.H."/>
            <person name="Yu C."/>
            <person name="Park S."/>
            <person name="Hammonds A.S."/>
            <person name="Booth B.W."/>
            <person name="Celniker S.E."/>
        </authorList>
    </citation>
    <scope>NUCLEOTIDE SEQUENCE [LARGE SCALE GENOMIC DNA]</scope>
    <source>
        <strain evidence="2 3">BDGP4</strain>
    </source>
</reference>
<dbReference type="Gene3D" id="1.10.260.40">
    <property type="entry name" value="lambda repressor-like DNA-binding domains"/>
    <property type="match status" value="1"/>
</dbReference>
<dbReference type="SUPFAM" id="SSF47413">
    <property type="entry name" value="lambda repressor-like DNA-binding domains"/>
    <property type="match status" value="1"/>
</dbReference>
<dbReference type="SMART" id="SM00530">
    <property type="entry name" value="HTH_XRE"/>
    <property type="match status" value="1"/>
</dbReference>
<dbReference type="OrthoDB" id="2306294at2"/>
<dbReference type="InterPro" id="IPR010982">
    <property type="entry name" value="Lambda_DNA-bd_dom_sf"/>
</dbReference>
<name>A0A248TGB6_9BACI</name>
<organism evidence="2 3">
    <name type="scientific">Cytobacillus kochii</name>
    <dbReference type="NCBI Taxonomy" id="859143"/>
    <lineage>
        <taxon>Bacteria</taxon>
        <taxon>Bacillati</taxon>
        <taxon>Bacillota</taxon>
        <taxon>Bacilli</taxon>
        <taxon>Bacillales</taxon>
        <taxon>Bacillaceae</taxon>
        <taxon>Cytobacillus</taxon>
    </lineage>
</organism>
<protein>
    <recommendedName>
        <fullName evidence="1">HTH cro/C1-type domain-containing protein</fullName>
    </recommendedName>
</protein>
<accession>A0A248TGB6</accession>
<dbReference type="Pfam" id="PF01381">
    <property type="entry name" value="HTH_3"/>
    <property type="match status" value="1"/>
</dbReference>
<gene>
    <name evidence="2" type="ORF">CKF48_07715</name>
</gene>
<dbReference type="CDD" id="cd00093">
    <property type="entry name" value="HTH_XRE"/>
    <property type="match status" value="1"/>
</dbReference>
<evidence type="ECO:0000313" key="3">
    <source>
        <dbReference type="Proteomes" id="UP000215137"/>
    </source>
</evidence>
<dbReference type="Proteomes" id="UP000215137">
    <property type="component" value="Chromosome"/>
</dbReference>
<dbReference type="InterPro" id="IPR001387">
    <property type="entry name" value="Cro/C1-type_HTH"/>
</dbReference>
<proteinExistence type="predicted"/>
<evidence type="ECO:0000259" key="1">
    <source>
        <dbReference type="PROSITE" id="PS50943"/>
    </source>
</evidence>
<dbReference type="PROSITE" id="PS50943">
    <property type="entry name" value="HTH_CROC1"/>
    <property type="match status" value="1"/>
</dbReference>
<sequence>MVRMELINKNEVRLLIAEKGLTLKAFSNHIGISQVYLTQILKGYRIPSPTVSAKIAKGLDVEITDIFNICVQEK</sequence>
<keyword evidence="3" id="KW-1185">Reference proteome</keyword>
<dbReference type="GO" id="GO:0003677">
    <property type="term" value="F:DNA binding"/>
    <property type="evidence" value="ECO:0007669"/>
    <property type="project" value="InterPro"/>
</dbReference>
<dbReference type="KEGG" id="bko:CKF48_07715"/>
<evidence type="ECO:0000313" key="2">
    <source>
        <dbReference type="EMBL" id="ASV67225.1"/>
    </source>
</evidence>